<comment type="similarity">
    <text evidence="1">Belongs to the glycosyl hydrolase 3 family.</text>
</comment>
<dbReference type="SMART" id="SM01217">
    <property type="entry name" value="Fn3_like"/>
    <property type="match status" value="1"/>
</dbReference>
<dbReference type="SUPFAM" id="SSF51445">
    <property type="entry name" value="(Trans)glycosidases"/>
    <property type="match status" value="1"/>
</dbReference>
<dbReference type="PROSITE" id="PS51820">
    <property type="entry name" value="PA14"/>
    <property type="match status" value="1"/>
</dbReference>
<dbReference type="SMART" id="SM00758">
    <property type="entry name" value="PA14"/>
    <property type="match status" value="1"/>
</dbReference>
<dbReference type="InterPro" id="IPR026891">
    <property type="entry name" value="Fn3-like"/>
</dbReference>
<dbReference type="PRINTS" id="PR00133">
    <property type="entry name" value="GLHYDRLASE3"/>
</dbReference>
<dbReference type="Pfam" id="PF00933">
    <property type="entry name" value="Glyco_hydro_3"/>
    <property type="match status" value="1"/>
</dbReference>
<evidence type="ECO:0000259" key="4">
    <source>
        <dbReference type="PROSITE" id="PS51820"/>
    </source>
</evidence>
<dbReference type="PANTHER" id="PTHR42721:SF3">
    <property type="entry name" value="BETA-D-XYLOSIDASE 5-RELATED"/>
    <property type="match status" value="1"/>
</dbReference>
<dbReference type="SUPFAM" id="SSF52279">
    <property type="entry name" value="Beta-D-glucan exohydrolase, C-terminal domain"/>
    <property type="match status" value="1"/>
</dbReference>
<dbReference type="EMBL" id="AP028055">
    <property type="protein sequence ID" value="BEH00204.1"/>
    <property type="molecule type" value="Genomic_DNA"/>
</dbReference>
<keyword evidence="2" id="KW-0732">Signal</keyword>
<evidence type="ECO:0000313" key="6">
    <source>
        <dbReference type="Proteomes" id="UP001496674"/>
    </source>
</evidence>
<gene>
    <name evidence="5" type="ORF">BSYN_24680</name>
</gene>
<dbReference type="Pfam" id="PF14310">
    <property type="entry name" value="Fn3-like"/>
    <property type="match status" value="1"/>
</dbReference>
<feature type="domain" description="PA14" evidence="4">
    <location>
        <begin position="457"/>
        <end position="597"/>
    </location>
</feature>
<reference evidence="5 6" key="1">
    <citation type="submission" date="2023-04" db="EMBL/GenBank/DDBJ databases">
        <title>Draft genome sequence of acteroides sedimenti strain YN3PY1.</title>
        <authorList>
            <person name="Yoshida N."/>
        </authorList>
    </citation>
    <scope>NUCLEOTIDE SEQUENCE [LARGE SCALE GENOMIC DNA]</scope>
    <source>
        <strain evidence="5 6">YN3PY1</strain>
    </source>
</reference>
<dbReference type="InterPro" id="IPR002772">
    <property type="entry name" value="Glyco_hydro_3_C"/>
</dbReference>
<evidence type="ECO:0000256" key="1">
    <source>
        <dbReference type="ARBA" id="ARBA00005336"/>
    </source>
</evidence>
<dbReference type="Proteomes" id="UP001496674">
    <property type="component" value="Chromosome"/>
</dbReference>
<dbReference type="Pfam" id="PF01915">
    <property type="entry name" value="Glyco_hydro_3_C"/>
    <property type="match status" value="1"/>
</dbReference>
<dbReference type="RefSeq" id="WP_353331342.1">
    <property type="nucleotide sequence ID" value="NZ_AP028055.1"/>
</dbReference>
<organism evidence="5 6">
    <name type="scientific">Bacteroides sedimenti</name>
    <dbReference type="NCBI Taxonomy" id="2136147"/>
    <lineage>
        <taxon>Bacteria</taxon>
        <taxon>Pseudomonadati</taxon>
        <taxon>Bacteroidota</taxon>
        <taxon>Bacteroidia</taxon>
        <taxon>Bacteroidales</taxon>
        <taxon>Bacteroidaceae</taxon>
        <taxon>Bacteroides</taxon>
    </lineage>
</organism>
<keyword evidence="6" id="KW-1185">Reference proteome</keyword>
<dbReference type="InterPro" id="IPR001764">
    <property type="entry name" value="Glyco_hydro_3_N"/>
</dbReference>
<evidence type="ECO:0000256" key="3">
    <source>
        <dbReference type="ARBA" id="ARBA00022801"/>
    </source>
</evidence>
<dbReference type="InterPro" id="IPR036962">
    <property type="entry name" value="Glyco_hydro_3_N_sf"/>
</dbReference>
<name>A0ABN6Z6N5_9BACE</name>
<evidence type="ECO:0000313" key="5">
    <source>
        <dbReference type="EMBL" id="BEH00204.1"/>
    </source>
</evidence>
<proteinExistence type="inferred from homology"/>
<dbReference type="Gene3D" id="3.40.50.1700">
    <property type="entry name" value="Glycoside hydrolase family 3 C-terminal domain"/>
    <property type="match status" value="2"/>
</dbReference>
<dbReference type="Gene3D" id="2.60.40.10">
    <property type="entry name" value="Immunoglobulins"/>
    <property type="match status" value="1"/>
</dbReference>
<accession>A0ABN6Z6N5</accession>
<evidence type="ECO:0000256" key="2">
    <source>
        <dbReference type="ARBA" id="ARBA00022729"/>
    </source>
</evidence>
<dbReference type="InterPro" id="IPR036881">
    <property type="entry name" value="Glyco_hydro_3_C_sf"/>
</dbReference>
<dbReference type="SUPFAM" id="SSF56988">
    <property type="entry name" value="Anthrax protective antigen"/>
    <property type="match status" value="1"/>
</dbReference>
<dbReference type="PANTHER" id="PTHR42721">
    <property type="entry name" value="SUGAR HYDROLASE-RELATED"/>
    <property type="match status" value="1"/>
</dbReference>
<protein>
    <submittedName>
        <fullName evidence="5">Glucan 1,4-alpha-glucosidase</fullName>
    </submittedName>
</protein>
<dbReference type="Gene3D" id="3.20.20.300">
    <property type="entry name" value="Glycoside hydrolase, family 3, N-terminal domain"/>
    <property type="match status" value="1"/>
</dbReference>
<dbReference type="InterPro" id="IPR011658">
    <property type="entry name" value="PA14_dom"/>
</dbReference>
<dbReference type="InterPro" id="IPR037524">
    <property type="entry name" value="PA14/GLEYA"/>
</dbReference>
<dbReference type="InterPro" id="IPR013783">
    <property type="entry name" value="Ig-like_fold"/>
</dbReference>
<keyword evidence="3" id="KW-0378">Hydrolase</keyword>
<sequence length="873" mass="97532">MGRFLLAYLFFYFTFQVNYAQSTYPWADISLPLDVRVDKLIKSMTINEKIGQMMNDSPAIERLGIPHYNWWNECLHGVARAGLATVYPQAIGLAATFDDKALFHSAELISDEARAKYTDFVKKGSREIYQGLTYWSPNINIFRDPRWGRGQETYGEDPFLTGCMGAAFVKGLQGNQSNYLKLVATAKHFAVHSGPEYERHVMNAVVSPFDLWDTYLPAFHKLVRDASVASVMCAYNRFDGEPCCGSNTLLTDILRNMWGFKGYIVSDCGAIDDFYKTHKISINGVDSSVKAVRAGTDLECGNTYENLLSAFNKGEIKEYEIDEALHRLFIARFRLGLFSPDSLNPYANIPYSVVDSKDHRQDALNMACKSVVLLKNENDILPLSKSLRKIAIIGPAATDSVSILGNYNGTPGKLVTVLQGIKNKVSTETEVVFKQGVNYLDNKITMPINLWPMIFNEDKNGMKAEYFNNIKLEGTPVLTRIENGINFKGGVNDEIAPGIKARWISVRWTGKFIPNDDGDYTFCISGDDGFRLFIDNEIAIDHFSFHEEMSDTYTLHVKKGKKYDLRLEYFQGDQGVSIRFGGVNIQETNYEELANEVSDADAIIFVGGISPRLEGEEMPVNLPGFKRGDRTTIALPEVQTKMMQALYRTGKPVIFVMQIGSALSINWENSYLAAIVNAWYGGQAAGEAVADILFGDYNPAGRLPITFYCSDNDLPPYNDYSMKGRTYRYFTKETLYPFGYGLSYTNFSYSGLKVPDKIITGKDVSVSVDVKNIGKMDGDEVVQLYLIHHSSDSTIPRCALKGFKRISLKRGESKTVSFNLTPEDLSLVSSNGRLRQIPDKVSVFIGGGQPHTIGGINGVFSDTKILGPVFYCN</sequence>
<dbReference type="InterPro" id="IPR044993">
    <property type="entry name" value="BXL"/>
</dbReference>
<dbReference type="Pfam" id="PF07691">
    <property type="entry name" value="PA14"/>
    <property type="match status" value="1"/>
</dbReference>
<dbReference type="InterPro" id="IPR017853">
    <property type="entry name" value="GH"/>
</dbReference>